<gene>
    <name evidence="1" type="ORF">O181_036756</name>
</gene>
<dbReference type="InterPro" id="IPR012337">
    <property type="entry name" value="RNaseH-like_sf"/>
</dbReference>
<organism evidence="1 2">
    <name type="scientific">Austropuccinia psidii MF-1</name>
    <dbReference type="NCBI Taxonomy" id="1389203"/>
    <lineage>
        <taxon>Eukaryota</taxon>
        <taxon>Fungi</taxon>
        <taxon>Dikarya</taxon>
        <taxon>Basidiomycota</taxon>
        <taxon>Pucciniomycotina</taxon>
        <taxon>Pucciniomycetes</taxon>
        <taxon>Pucciniales</taxon>
        <taxon>Sphaerophragmiaceae</taxon>
        <taxon>Austropuccinia</taxon>
    </lineage>
</organism>
<name>A0A9Q3D502_9BASI</name>
<dbReference type="Proteomes" id="UP000765509">
    <property type="component" value="Unassembled WGS sequence"/>
</dbReference>
<dbReference type="AlphaFoldDB" id="A0A9Q3D502"/>
<sequence length="192" mass="21251">MAQEIKAICPQFCSKANAVGCIAHTIHLTACDGLNALGTSSGNSITPIDEDSFNSMSISSLVNPPDGLHLQYNSIISKISRLASYLRPIPQQDRFVTTVNLVYENNKPGNGNTLLSQVPTQWSSTYEMLYHALQLKDAYNHFCTPEALASYWLSPLSWQKAKVMVHFLEPLYKVTLLIFGSTYPTINQALPL</sequence>
<reference evidence="1" key="1">
    <citation type="submission" date="2021-03" db="EMBL/GenBank/DDBJ databases">
        <title>Draft genome sequence of rust myrtle Austropuccinia psidii MF-1, a brazilian biotype.</title>
        <authorList>
            <person name="Quecine M.C."/>
            <person name="Pachon D.M.R."/>
            <person name="Bonatelli M.L."/>
            <person name="Correr F.H."/>
            <person name="Franceschini L.M."/>
            <person name="Leite T.F."/>
            <person name="Margarido G.R.A."/>
            <person name="Almeida C.A."/>
            <person name="Ferrarezi J.A."/>
            <person name="Labate C.A."/>
        </authorList>
    </citation>
    <scope>NUCLEOTIDE SEQUENCE</scope>
    <source>
        <strain evidence="1">MF-1</strain>
    </source>
</reference>
<dbReference type="PANTHER" id="PTHR23272:SF184">
    <property type="entry name" value="OS03G0311250 PROTEIN"/>
    <property type="match status" value="1"/>
</dbReference>
<dbReference type="OrthoDB" id="5103at2759"/>
<dbReference type="SUPFAM" id="SSF53098">
    <property type="entry name" value="Ribonuclease H-like"/>
    <property type="match status" value="1"/>
</dbReference>
<protein>
    <submittedName>
        <fullName evidence="1">Uncharacterized protein</fullName>
    </submittedName>
</protein>
<accession>A0A9Q3D502</accession>
<comment type="caution">
    <text evidence="1">The sequence shown here is derived from an EMBL/GenBank/DDBJ whole genome shotgun (WGS) entry which is preliminary data.</text>
</comment>
<keyword evidence="2" id="KW-1185">Reference proteome</keyword>
<dbReference type="EMBL" id="AVOT02013964">
    <property type="protein sequence ID" value="MBW0497041.1"/>
    <property type="molecule type" value="Genomic_DNA"/>
</dbReference>
<evidence type="ECO:0000313" key="1">
    <source>
        <dbReference type="EMBL" id="MBW0497041.1"/>
    </source>
</evidence>
<evidence type="ECO:0000313" key="2">
    <source>
        <dbReference type="Proteomes" id="UP000765509"/>
    </source>
</evidence>
<proteinExistence type="predicted"/>
<dbReference type="PANTHER" id="PTHR23272">
    <property type="entry name" value="BED FINGER-RELATED"/>
    <property type="match status" value="1"/>
</dbReference>